<organism evidence="2 3">
    <name type="scientific">Dactylosporangium sucinum</name>
    <dbReference type="NCBI Taxonomy" id="1424081"/>
    <lineage>
        <taxon>Bacteria</taxon>
        <taxon>Bacillati</taxon>
        <taxon>Actinomycetota</taxon>
        <taxon>Actinomycetes</taxon>
        <taxon>Micromonosporales</taxon>
        <taxon>Micromonosporaceae</taxon>
        <taxon>Dactylosporangium</taxon>
    </lineage>
</organism>
<name>A0A917WQZ4_9ACTN</name>
<reference evidence="2" key="1">
    <citation type="journal article" date="2014" name="Int. J. Syst. Evol. Microbiol.">
        <title>Complete genome sequence of Corynebacterium casei LMG S-19264T (=DSM 44701T), isolated from a smear-ripened cheese.</title>
        <authorList>
            <consortium name="US DOE Joint Genome Institute (JGI-PGF)"/>
            <person name="Walter F."/>
            <person name="Albersmeier A."/>
            <person name="Kalinowski J."/>
            <person name="Ruckert C."/>
        </authorList>
    </citation>
    <scope>NUCLEOTIDE SEQUENCE</scope>
    <source>
        <strain evidence="2">JCM 19831</strain>
    </source>
</reference>
<reference evidence="2" key="2">
    <citation type="submission" date="2020-09" db="EMBL/GenBank/DDBJ databases">
        <authorList>
            <person name="Sun Q."/>
            <person name="Ohkuma M."/>
        </authorList>
    </citation>
    <scope>NUCLEOTIDE SEQUENCE</scope>
    <source>
        <strain evidence="2">JCM 19831</strain>
    </source>
</reference>
<proteinExistence type="predicted"/>
<dbReference type="EMBL" id="BMPI01000009">
    <property type="protein sequence ID" value="GGM21724.1"/>
    <property type="molecule type" value="Genomic_DNA"/>
</dbReference>
<accession>A0A917WQZ4</accession>
<protein>
    <submittedName>
        <fullName evidence="2">Uncharacterized protein</fullName>
    </submittedName>
</protein>
<keyword evidence="3" id="KW-1185">Reference proteome</keyword>
<sequence>MRRAVDDLRMRRRVTAYVLIGSVAVAVPLAGAAAVNPWRYVYLLELGRTPVVVAVLTVAPVLVAVAVGLLTRDRAARIAVGWVAAGLSIVTVCAGGYLSTARSVYGGEPEAGSEIVAVSPDGRFELAVRHYPVFMRELDVYRLRSRAGLLSRESRDDVACFAFPFDPLGPADTFASARFPDNATVEIRTEANVSWTTGFDPHSLAVPARLSHGCGRGA</sequence>
<feature type="transmembrane region" description="Helical" evidence="1">
    <location>
        <begin position="50"/>
        <end position="71"/>
    </location>
</feature>
<evidence type="ECO:0000313" key="2">
    <source>
        <dbReference type="EMBL" id="GGM21724.1"/>
    </source>
</evidence>
<evidence type="ECO:0000256" key="1">
    <source>
        <dbReference type="SAM" id="Phobius"/>
    </source>
</evidence>
<keyword evidence="1" id="KW-1133">Transmembrane helix</keyword>
<gene>
    <name evidence="2" type="ORF">GCM10007977_023600</name>
</gene>
<keyword evidence="1" id="KW-0812">Transmembrane</keyword>
<comment type="caution">
    <text evidence="2">The sequence shown here is derived from an EMBL/GenBank/DDBJ whole genome shotgun (WGS) entry which is preliminary data.</text>
</comment>
<keyword evidence="1" id="KW-0472">Membrane</keyword>
<evidence type="ECO:0000313" key="3">
    <source>
        <dbReference type="Proteomes" id="UP000642070"/>
    </source>
</evidence>
<dbReference type="AlphaFoldDB" id="A0A917WQZ4"/>
<feature type="transmembrane region" description="Helical" evidence="1">
    <location>
        <begin position="78"/>
        <end position="98"/>
    </location>
</feature>
<dbReference type="Proteomes" id="UP000642070">
    <property type="component" value="Unassembled WGS sequence"/>
</dbReference>